<gene>
    <name evidence="1" type="ORF">FYJ55_10500</name>
</gene>
<name>A0A6N7VL93_9FIRM</name>
<reference evidence="1 2" key="1">
    <citation type="submission" date="2019-08" db="EMBL/GenBank/DDBJ databases">
        <title>In-depth cultivation of the pig gut microbiome towards novel bacterial diversity and tailored functional studies.</title>
        <authorList>
            <person name="Wylensek D."/>
            <person name="Hitch T.C.A."/>
            <person name="Clavel T."/>
        </authorList>
    </citation>
    <scope>NUCLEOTIDE SEQUENCE [LARGE SCALE GENOMIC DNA]</scope>
    <source>
        <strain evidence="1 2">LKV-472-APC-3</strain>
    </source>
</reference>
<dbReference type="AlphaFoldDB" id="A0A6N7VL93"/>
<evidence type="ECO:0000313" key="1">
    <source>
        <dbReference type="EMBL" id="MSS57264.1"/>
    </source>
</evidence>
<evidence type="ECO:0000313" key="2">
    <source>
        <dbReference type="Proteomes" id="UP000434241"/>
    </source>
</evidence>
<keyword evidence="2" id="KW-1185">Reference proteome</keyword>
<dbReference type="GeneID" id="93159710"/>
<proteinExistence type="predicted"/>
<organism evidence="1 2">
    <name type="scientific">Holdemanella porci</name>
    <dbReference type="NCBI Taxonomy" id="2652276"/>
    <lineage>
        <taxon>Bacteria</taxon>
        <taxon>Bacillati</taxon>
        <taxon>Bacillota</taxon>
        <taxon>Erysipelotrichia</taxon>
        <taxon>Erysipelotrichales</taxon>
        <taxon>Erysipelotrichaceae</taxon>
        <taxon>Holdemanella</taxon>
    </lineage>
</organism>
<accession>A0A6N7VL93</accession>
<dbReference type="EMBL" id="VUMR01000113">
    <property type="protein sequence ID" value="MSS57264.1"/>
    <property type="molecule type" value="Genomic_DNA"/>
</dbReference>
<dbReference type="Proteomes" id="UP000434241">
    <property type="component" value="Unassembled WGS sequence"/>
</dbReference>
<comment type="caution">
    <text evidence="1">The sequence shown here is derived from an EMBL/GenBank/DDBJ whole genome shotgun (WGS) entry which is preliminary data.</text>
</comment>
<protein>
    <submittedName>
        <fullName evidence="1">Uncharacterized protein</fullName>
    </submittedName>
</protein>
<sequence length="64" mass="7524">MGEEYEKLVEILTVATDDNFILDSSRSYFDCTNYYFEIDKESTLQKRGPSKENRRDPIVGMAFF</sequence>
<dbReference type="RefSeq" id="WP_154556789.1">
    <property type="nucleotide sequence ID" value="NZ_VUMR01000113.1"/>
</dbReference>